<sequence length="455" mass="48697">MTPATAHPPAPESALRPLGRAALCLPALLAASTFVRLQIIPLCIAFFYSRVGLGQLGTLLVIIACLCGADSFCLRRLLGWVRGGFPLLAGVVILTGILRATGFYLVIAQIWSGYLSSVRSVFISFFVPEVLLWIALGCREAWVLTRKAGVLPPLLPGPRAFRLIAAIGLAGILLQVTQYLGGGKRLFVLFQPHLFVILVLTGWRLQHRASFERLFFSTRVMGTLRLGGAIWAATMLSLLLHWGFCTLFGLKYFYLFGLFGADVLLLGGMAGCAALWRLMRQGEHAVTYRGGAGARMGVLLAASSLSRLLILAGGLRVCWEAWGLNMSSLLSNLFAGLPRAFAEGGLSGLVADANFSLAFALVSVPAALYALLGLLACQYVFDGFCLWLIPGRGGFGTLFGQAVLTGIIRSAIICAYSPTVEVVGLCLLDMAAWTLLGALAAWRLSRRNGQGAELA</sequence>
<feature type="transmembrane region" description="Helical" evidence="1">
    <location>
        <begin position="256"/>
        <end position="276"/>
    </location>
</feature>
<comment type="caution">
    <text evidence="2">The sequence shown here is derived from an EMBL/GenBank/DDBJ whole genome shotgun (WGS) entry which is preliminary data.</text>
</comment>
<keyword evidence="1" id="KW-0812">Transmembrane</keyword>
<feature type="transmembrane region" description="Helical" evidence="1">
    <location>
        <begin position="53"/>
        <end position="73"/>
    </location>
</feature>
<feature type="transmembrane region" description="Helical" evidence="1">
    <location>
        <begin position="21"/>
        <end position="47"/>
    </location>
</feature>
<name>A0A9D2HLY5_9BACT</name>
<feature type="transmembrane region" description="Helical" evidence="1">
    <location>
        <begin position="160"/>
        <end position="180"/>
    </location>
</feature>
<dbReference type="AlphaFoldDB" id="A0A9D2HLY5"/>
<evidence type="ECO:0000313" key="3">
    <source>
        <dbReference type="Proteomes" id="UP000823821"/>
    </source>
</evidence>
<keyword evidence="1" id="KW-0472">Membrane</keyword>
<feature type="transmembrane region" description="Helical" evidence="1">
    <location>
        <begin position="85"/>
        <end position="111"/>
    </location>
</feature>
<reference evidence="2" key="1">
    <citation type="journal article" date="2021" name="PeerJ">
        <title>Extensive microbial diversity within the chicken gut microbiome revealed by metagenomics and culture.</title>
        <authorList>
            <person name="Gilroy R."/>
            <person name="Ravi A."/>
            <person name="Getino M."/>
            <person name="Pursley I."/>
            <person name="Horton D.L."/>
            <person name="Alikhan N.F."/>
            <person name="Baker D."/>
            <person name="Gharbi K."/>
            <person name="Hall N."/>
            <person name="Watson M."/>
            <person name="Adriaenssens E.M."/>
            <person name="Foster-Nyarko E."/>
            <person name="Jarju S."/>
            <person name="Secka A."/>
            <person name="Antonio M."/>
            <person name="Oren A."/>
            <person name="Chaudhuri R.R."/>
            <person name="La Ragione R."/>
            <person name="Hildebrand F."/>
            <person name="Pallen M.J."/>
        </authorList>
    </citation>
    <scope>NUCLEOTIDE SEQUENCE</scope>
    <source>
        <strain evidence="2">5032</strain>
    </source>
</reference>
<dbReference type="Proteomes" id="UP000823821">
    <property type="component" value="Unassembled WGS sequence"/>
</dbReference>
<accession>A0A9D2HLY5</accession>
<feature type="transmembrane region" description="Helical" evidence="1">
    <location>
        <begin position="422"/>
        <end position="442"/>
    </location>
</feature>
<gene>
    <name evidence="2" type="ORF">H9784_07545</name>
</gene>
<organism evidence="2 3">
    <name type="scientific">Candidatus Desulfovibrio intestinavium</name>
    <dbReference type="NCBI Taxonomy" id="2838534"/>
    <lineage>
        <taxon>Bacteria</taxon>
        <taxon>Pseudomonadati</taxon>
        <taxon>Thermodesulfobacteriota</taxon>
        <taxon>Desulfovibrionia</taxon>
        <taxon>Desulfovibrionales</taxon>
        <taxon>Desulfovibrionaceae</taxon>
        <taxon>Desulfovibrio</taxon>
    </lineage>
</organism>
<evidence type="ECO:0000313" key="2">
    <source>
        <dbReference type="EMBL" id="HJA79401.1"/>
    </source>
</evidence>
<dbReference type="EMBL" id="DWZD01000041">
    <property type="protein sequence ID" value="HJA79401.1"/>
    <property type="molecule type" value="Genomic_DNA"/>
</dbReference>
<feature type="transmembrane region" description="Helical" evidence="1">
    <location>
        <begin position="393"/>
        <end position="416"/>
    </location>
</feature>
<feature type="transmembrane region" description="Helical" evidence="1">
    <location>
        <begin position="226"/>
        <end position="250"/>
    </location>
</feature>
<evidence type="ECO:0000256" key="1">
    <source>
        <dbReference type="SAM" id="Phobius"/>
    </source>
</evidence>
<protein>
    <submittedName>
        <fullName evidence="2">Uncharacterized protein</fullName>
    </submittedName>
</protein>
<proteinExistence type="predicted"/>
<feature type="transmembrane region" description="Helical" evidence="1">
    <location>
        <begin position="297"/>
        <end position="322"/>
    </location>
</feature>
<reference evidence="2" key="2">
    <citation type="submission" date="2021-04" db="EMBL/GenBank/DDBJ databases">
        <authorList>
            <person name="Gilroy R."/>
        </authorList>
    </citation>
    <scope>NUCLEOTIDE SEQUENCE</scope>
    <source>
        <strain evidence="2">5032</strain>
    </source>
</reference>
<feature type="transmembrane region" description="Helical" evidence="1">
    <location>
        <begin position="355"/>
        <end position="381"/>
    </location>
</feature>
<feature type="transmembrane region" description="Helical" evidence="1">
    <location>
        <begin position="117"/>
        <end position="139"/>
    </location>
</feature>
<keyword evidence="1" id="KW-1133">Transmembrane helix</keyword>
<feature type="transmembrane region" description="Helical" evidence="1">
    <location>
        <begin position="186"/>
        <end position="205"/>
    </location>
</feature>